<name>A0A523UTZ7_UNCT6</name>
<dbReference type="PROSITE" id="PS51352">
    <property type="entry name" value="THIOREDOXIN_2"/>
    <property type="match status" value="1"/>
</dbReference>
<dbReference type="GO" id="GO:0015035">
    <property type="term" value="F:protein-disulfide reductase activity"/>
    <property type="evidence" value="ECO:0007669"/>
    <property type="project" value="TreeGrafter"/>
</dbReference>
<dbReference type="AlphaFoldDB" id="A0A523UTZ7"/>
<accession>A0A523UTZ7</accession>
<dbReference type="PANTHER" id="PTHR45663">
    <property type="entry name" value="GEO12009P1"/>
    <property type="match status" value="1"/>
</dbReference>
<reference evidence="2 3" key="1">
    <citation type="submission" date="2019-03" db="EMBL/GenBank/DDBJ databases">
        <title>Metabolic potential of uncultured bacteria and archaea associated with petroleum seepage in deep-sea sediments.</title>
        <authorList>
            <person name="Dong X."/>
            <person name="Hubert C."/>
        </authorList>
    </citation>
    <scope>NUCLEOTIDE SEQUENCE [LARGE SCALE GENOMIC DNA]</scope>
    <source>
        <strain evidence="2">E44_bin18</strain>
    </source>
</reference>
<organism evidence="2 3">
    <name type="scientific">candidate division TA06 bacterium</name>
    <dbReference type="NCBI Taxonomy" id="2250710"/>
    <lineage>
        <taxon>Bacteria</taxon>
        <taxon>Bacteria division TA06</taxon>
    </lineage>
</organism>
<evidence type="ECO:0000313" key="2">
    <source>
        <dbReference type="EMBL" id="TET46014.1"/>
    </source>
</evidence>
<dbReference type="GO" id="GO:0005829">
    <property type="term" value="C:cytosol"/>
    <property type="evidence" value="ECO:0007669"/>
    <property type="project" value="TreeGrafter"/>
</dbReference>
<dbReference type="CDD" id="cd02947">
    <property type="entry name" value="TRX_family"/>
    <property type="match status" value="1"/>
</dbReference>
<dbReference type="Pfam" id="PF13098">
    <property type="entry name" value="Thioredoxin_2"/>
    <property type="match status" value="1"/>
</dbReference>
<sequence>MRKSLLFKERTLANGGRSRLATIVLCLVGLALVLFCVLSCDRVGEQGSNPEGTETEPVQTGAKSEKAKVTFIELGSVRCIPCKRMQPIMKEIEEEYRGQVRVIFCDVWTNEGRPYASKYRIRVIPTQVFLDKDGKEYFRHEGFFPKGDLVEVLKRQGVK</sequence>
<dbReference type="GO" id="GO:0045454">
    <property type="term" value="P:cell redox homeostasis"/>
    <property type="evidence" value="ECO:0007669"/>
    <property type="project" value="TreeGrafter"/>
</dbReference>
<comment type="caution">
    <text evidence="2">The sequence shown here is derived from an EMBL/GenBank/DDBJ whole genome shotgun (WGS) entry which is preliminary data.</text>
</comment>
<proteinExistence type="predicted"/>
<dbReference type="SUPFAM" id="SSF52833">
    <property type="entry name" value="Thioredoxin-like"/>
    <property type="match status" value="1"/>
</dbReference>
<evidence type="ECO:0000259" key="1">
    <source>
        <dbReference type="PROSITE" id="PS51352"/>
    </source>
</evidence>
<feature type="domain" description="Thioredoxin" evidence="1">
    <location>
        <begin position="26"/>
        <end position="158"/>
    </location>
</feature>
<dbReference type="InterPro" id="IPR013766">
    <property type="entry name" value="Thioredoxin_domain"/>
</dbReference>
<dbReference type="InterPro" id="IPR036249">
    <property type="entry name" value="Thioredoxin-like_sf"/>
</dbReference>
<evidence type="ECO:0000313" key="3">
    <source>
        <dbReference type="Proteomes" id="UP000315525"/>
    </source>
</evidence>
<protein>
    <submittedName>
        <fullName evidence="2">Thioredoxin</fullName>
    </submittedName>
</protein>
<gene>
    <name evidence="2" type="ORF">E3J62_05610</name>
</gene>
<dbReference type="Proteomes" id="UP000315525">
    <property type="component" value="Unassembled WGS sequence"/>
</dbReference>
<dbReference type="EMBL" id="SOJN01000070">
    <property type="protein sequence ID" value="TET46014.1"/>
    <property type="molecule type" value="Genomic_DNA"/>
</dbReference>
<dbReference type="PANTHER" id="PTHR45663:SF11">
    <property type="entry name" value="GEO12009P1"/>
    <property type="match status" value="1"/>
</dbReference>
<dbReference type="Gene3D" id="3.40.30.10">
    <property type="entry name" value="Glutaredoxin"/>
    <property type="match status" value="1"/>
</dbReference>
<dbReference type="InterPro" id="IPR012336">
    <property type="entry name" value="Thioredoxin-like_fold"/>
</dbReference>